<evidence type="ECO:0000313" key="4">
    <source>
        <dbReference type="EMBL" id="EFX78948.1"/>
    </source>
</evidence>
<feature type="compositionally biased region" description="Pro residues" evidence="2">
    <location>
        <begin position="45"/>
        <end position="60"/>
    </location>
</feature>
<dbReference type="eggNOG" id="ENOG502S4JG">
    <property type="taxonomic scope" value="Eukaryota"/>
</dbReference>
<dbReference type="PhylomeDB" id="E9GNK2"/>
<gene>
    <name evidence="4" type="ORF">DAPPUDRAFT_245544</name>
</gene>
<dbReference type="GO" id="GO:0003676">
    <property type="term" value="F:nucleic acid binding"/>
    <property type="evidence" value="ECO:0007669"/>
    <property type="project" value="InterPro"/>
</dbReference>
<dbReference type="OrthoDB" id="8195376at2759"/>
<dbReference type="PANTHER" id="PTHR33198:SF8">
    <property type="entry name" value="CCHC-TYPE DOMAIN-CONTAINING PROTEIN"/>
    <property type="match status" value="1"/>
</dbReference>
<dbReference type="Proteomes" id="UP000000305">
    <property type="component" value="Unassembled WGS sequence"/>
</dbReference>
<keyword evidence="1" id="KW-0863">Zinc-finger</keyword>
<dbReference type="InterPro" id="IPR001878">
    <property type="entry name" value="Znf_CCHC"/>
</dbReference>
<dbReference type="PROSITE" id="PS50158">
    <property type="entry name" value="ZF_CCHC"/>
    <property type="match status" value="1"/>
</dbReference>
<evidence type="ECO:0000256" key="1">
    <source>
        <dbReference type="PROSITE-ProRule" id="PRU00047"/>
    </source>
</evidence>
<accession>E9GNK2</accession>
<sequence>MATAQDALDAVAAVGNRIDFMEAGQTNMTTQLANITQQLATLIGAPPPPPGPGPGVPAPQPSTRRRLDPSTMEKLHGDASTSLLRSWRNRWDDYAALNQLASHPAAEQMAARRMCLDPSMQQVVEIVLGILPTTVTTPDAVLNLIGNYVRGKRNVALDRVAFEKRRQGPAESFDDFYISLSRLADAADLCGACIDSRMATRIMAEIRDSETKKKLLALSPFPTTQAAVNLCRSEESARANEIILSTQTGVSSIQAKQSGRHSSSDANSCSACGRSQHPAGQIFPAIGKMCHICGKPNHFAPKCPTKSCKPRPPGGSGGSRYEYGGGGNKTDGGIAPKTKMARICIGNAKAKHRDHHTPTIAVEILDGNGLSARSFANVTPDPGAEVSVGGLDFLSAIGLSESDLSSSSFDLVMADKSAPLLSIGQRDVRIRYGEQAATITVVICPEIQGVLLSWLDCIALRILHSDYPLPLPRLPASVQTVTKPASRPNDVTSAFLENLNIPLSPSAEQKAEIKAAVANHFSDIFYQSTGLRCMMGPEMIVQLQEDAIPYYLNGARPSPSLIDRR</sequence>
<organism evidence="4 5">
    <name type="scientific">Daphnia pulex</name>
    <name type="common">Water flea</name>
    <dbReference type="NCBI Taxonomy" id="6669"/>
    <lineage>
        <taxon>Eukaryota</taxon>
        <taxon>Metazoa</taxon>
        <taxon>Ecdysozoa</taxon>
        <taxon>Arthropoda</taxon>
        <taxon>Crustacea</taxon>
        <taxon>Branchiopoda</taxon>
        <taxon>Diplostraca</taxon>
        <taxon>Cladocera</taxon>
        <taxon>Anomopoda</taxon>
        <taxon>Daphniidae</taxon>
        <taxon>Daphnia</taxon>
    </lineage>
</organism>
<evidence type="ECO:0000259" key="3">
    <source>
        <dbReference type="PROSITE" id="PS50158"/>
    </source>
</evidence>
<name>E9GNK2_DAPPU</name>
<dbReference type="PANTHER" id="PTHR33198">
    <property type="entry name" value="ANK_REP_REGION DOMAIN-CONTAINING PROTEIN-RELATED"/>
    <property type="match status" value="1"/>
</dbReference>
<keyword evidence="1" id="KW-0862">Zinc</keyword>
<dbReference type="InParanoid" id="E9GNK2"/>
<feature type="region of interest" description="Disordered" evidence="2">
    <location>
        <begin position="42"/>
        <end position="73"/>
    </location>
</feature>
<keyword evidence="1" id="KW-0479">Metal-binding</keyword>
<keyword evidence="5" id="KW-1185">Reference proteome</keyword>
<dbReference type="KEGG" id="dpx:DAPPUDRAFT_245544"/>
<dbReference type="EMBL" id="GL732555">
    <property type="protein sequence ID" value="EFX78948.1"/>
    <property type="molecule type" value="Genomic_DNA"/>
</dbReference>
<dbReference type="AlphaFoldDB" id="E9GNK2"/>
<feature type="region of interest" description="Disordered" evidence="2">
    <location>
        <begin position="305"/>
        <end position="332"/>
    </location>
</feature>
<evidence type="ECO:0000313" key="5">
    <source>
        <dbReference type="Proteomes" id="UP000000305"/>
    </source>
</evidence>
<proteinExistence type="predicted"/>
<dbReference type="HOGENOM" id="CLU_027380_2_0_1"/>
<evidence type="ECO:0000256" key="2">
    <source>
        <dbReference type="SAM" id="MobiDB-lite"/>
    </source>
</evidence>
<feature type="domain" description="CCHC-type" evidence="3">
    <location>
        <begin position="290"/>
        <end position="304"/>
    </location>
</feature>
<dbReference type="GO" id="GO:0008270">
    <property type="term" value="F:zinc ion binding"/>
    <property type="evidence" value="ECO:0007669"/>
    <property type="project" value="UniProtKB-KW"/>
</dbReference>
<protein>
    <recommendedName>
        <fullName evidence="3">CCHC-type domain-containing protein</fullName>
    </recommendedName>
</protein>
<reference evidence="4 5" key="1">
    <citation type="journal article" date="2011" name="Science">
        <title>The ecoresponsive genome of Daphnia pulex.</title>
        <authorList>
            <person name="Colbourne J.K."/>
            <person name="Pfrender M.E."/>
            <person name="Gilbert D."/>
            <person name="Thomas W.K."/>
            <person name="Tucker A."/>
            <person name="Oakley T.H."/>
            <person name="Tokishita S."/>
            <person name="Aerts A."/>
            <person name="Arnold G.J."/>
            <person name="Basu M.K."/>
            <person name="Bauer D.J."/>
            <person name="Caceres C.E."/>
            <person name="Carmel L."/>
            <person name="Casola C."/>
            <person name="Choi J.H."/>
            <person name="Detter J.C."/>
            <person name="Dong Q."/>
            <person name="Dusheyko S."/>
            <person name="Eads B.D."/>
            <person name="Frohlich T."/>
            <person name="Geiler-Samerotte K.A."/>
            <person name="Gerlach D."/>
            <person name="Hatcher P."/>
            <person name="Jogdeo S."/>
            <person name="Krijgsveld J."/>
            <person name="Kriventseva E.V."/>
            <person name="Kultz D."/>
            <person name="Laforsch C."/>
            <person name="Lindquist E."/>
            <person name="Lopez J."/>
            <person name="Manak J.R."/>
            <person name="Muller J."/>
            <person name="Pangilinan J."/>
            <person name="Patwardhan R.P."/>
            <person name="Pitluck S."/>
            <person name="Pritham E.J."/>
            <person name="Rechtsteiner A."/>
            <person name="Rho M."/>
            <person name="Rogozin I.B."/>
            <person name="Sakarya O."/>
            <person name="Salamov A."/>
            <person name="Schaack S."/>
            <person name="Shapiro H."/>
            <person name="Shiga Y."/>
            <person name="Skalitzky C."/>
            <person name="Smith Z."/>
            <person name="Souvorov A."/>
            <person name="Sung W."/>
            <person name="Tang Z."/>
            <person name="Tsuchiya D."/>
            <person name="Tu H."/>
            <person name="Vos H."/>
            <person name="Wang M."/>
            <person name="Wolf Y.I."/>
            <person name="Yamagata H."/>
            <person name="Yamada T."/>
            <person name="Ye Y."/>
            <person name="Shaw J.R."/>
            <person name="Andrews J."/>
            <person name="Crease T.J."/>
            <person name="Tang H."/>
            <person name="Lucas S.M."/>
            <person name="Robertson H.M."/>
            <person name="Bork P."/>
            <person name="Koonin E.V."/>
            <person name="Zdobnov E.M."/>
            <person name="Grigoriev I.V."/>
            <person name="Lynch M."/>
            <person name="Boore J.L."/>
        </authorList>
    </citation>
    <scope>NUCLEOTIDE SEQUENCE [LARGE SCALE GENOMIC DNA]</scope>
</reference>
<feature type="compositionally biased region" description="Gly residues" evidence="2">
    <location>
        <begin position="314"/>
        <end position="330"/>
    </location>
</feature>